<dbReference type="EMBL" id="AJ278419">
    <property type="protein sequence ID" value="CAC18600.1"/>
    <property type="molecule type" value="Genomic_DNA"/>
</dbReference>
<keyword evidence="1" id="KW-0812">Transmembrane</keyword>
<feature type="transmembrane region" description="Helical" evidence="1">
    <location>
        <begin position="67"/>
        <end position="90"/>
    </location>
</feature>
<organism evidence="6">
    <name type="scientific">Streptococcus pneumoniae</name>
    <dbReference type="NCBI Taxonomy" id="1313"/>
    <lineage>
        <taxon>Bacteria</taxon>
        <taxon>Bacillati</taxon>
        <taxon>Bacillota</taxon>
        <taxon>Bacilli</taxon>
        <taxon>Lactobacillales</taxon>
        <taxon>Streptococcaceae</taxon>
        <taxon>Streptococcus</taxon>
    </lineage>
</organism>
<evidence type="ECO:0000313" key="4">
    <source>
        <dbReference type="EMBL" id="ABU68042.1"/>
    </source>
</evidence>
<dbReference type="EMBL" id="EF488096">
    <property type="protein sequence ID" value="ABU68042.1"/>
    <property type="molecule type" value="Genomic_DNA"/>
</dbReference>
<evidence type="ECO:0000313" key="3">
    <source>
        <dbReference type="EMBL" id="ABU68027.1"/>
    </source>
</evidence>
<name>Q9EW60_STREE</name>
<proteinExistence type="predicted"/>
<sequence>MKCLLALKVEILIGEEKLVVQQGLHMAQLMGVQQRFDISIGTICYRNRCNWCCRWSYTWRCSLCSNMLVVIMDFKSFIIGLVVGIFGPYMDDLIRKIFSKSSKKDTDSTL</sequence>
<gene>
    <name evidence="6" type="primary">pncL</name>
</gene>
<dbReference type="NCBIfam" id="NF042929">
    <property type="entry name" value="immun_PncF_fam"/>
    <property type="match status" value="1"/>
</dbReference>
<protein>
    <submittedName>
        <fullName evidence="2">PncL</fullName>
    </submittedName>
    <submittedName>
        <fullName evidence="6">Putative membrane protein</fullName>
    </submittedName>
</protein>
<dbReference type="InterPro" id="IPR049993">
    <property type="entry name" value="PncF-like"/>
</dbReference>
<evidence type="ECO:0000313" key="6">
    <source>
        <dbReference type="EMBL" id="CAC18600.1"/>
    </source>
</evidence>
<keyword evidence="1" id="KW-0472">Membrane</keyword>
<dbReference type="EMBL" id="EF488093">
    <property type="protein sequence ID" value="ABU67998.1"/>
    <property type="molecule type" value="Genomic_DNA"/>
</dbReference>
<evidence type="ECO:0000256" key="1">
    <source>
        <dbReference type="SAM" id="Phobius"/>
    </source>
</evidence>
<evidence type="ECO:0000313" key="5">
    <source>
        <dbReference type="EMBL" id="ABU68057.1"/>
    </source>
</evidence>
<accession>Q9EW60</accession>
<dbReference type="EMBL" id="EF488095">
    <property type="protein sequence ID" value="ABU68027.1"/>
    <property type="molecule type" value="Genomic_DNA"/>
</dbReference>
<evidence type="ECO:0000313" key="2">
    <source>
        <dbReference type="EMBL" id="ABU67998.1"/>
    </source>
</evidence>
<keyword evidence="1" id="KW-1133">Transmembrane helix</keyword>
<reference evidence="2" key="2">
    <citation type="journal article" date="2007" name="J. Bacteriol.">
        <title>Diversity of bacteriocins and activity spectrum in Streptococcus pneumoniae.</title>
        <authorList>
            <person name="Lux T."/>
            <person name="Nuhn M."/>
            <person name="Hakenbeck R."/>
            <person name="Reichmann P."/>
        </authorList>
    </citation>
    <scope>NUCLEOTIDE SEQUENCE</scope>
    <source>
        <strain evidence="3">628</strain>
        <strain evidence="4">632</strain>
        <strain evidence="5">F4</strain>
        <strain evidence="2">TIGR4</strain>
    </source>
</reference>
<dbReference type="AlphaFoldDB" id="Q9EW60"/>
<dbReference type="EMBL" id="EF488097">
    <property type="protein sequence ID" value="ABU68057.1"/>
    <property type="molecule type" value="Genomic_DNA"/>
</dbReference>
<reference evidence="6" key="1">
    <citation type="submission" date="2000-06" db="EMBL/GenBank/DDBJ databases">
        <title>A Peptide Inducible Signal Transduction System in Streptococcus pneumoniae: Evidence for Bacteriocin Production.</title>
        <authorList>
            <person name="Reichmann P."/>
            <person name="Hakenbeck R."/>
        </authorList>
    </citation>
    <scope>NUCLEOTIDE SEQUENCE</scope>
    <source>
        <strain evidence="6">KNR7/87</strain>
    </source>
</reference>